<organism evidence="1 2">
    <name type="scientific">Kibdelosporangium banguiense</name>
    <dbReference type="NCBI Taxonomy" id="1365924"/>
    <lineage>
        <taxon>Bacteria</taxon>
        <taxon>Bacillati</taxon>
        <taxon>Actinomycetota</taxon>
        <taxon>Actinomycetes</taxon>
        <taxon>Pseudonocardiales</taxon>
        <taxon>Pseudonocardiaceae</taxon>
        <taxon>Kibdelosporangium</taxon>
    </lineage>
</organism>
<name>A0ABS4U052_9PSEU</name>
<dbReference type="EMBL" id="JAGINW010000001">
    <property type="protein sequence ID" value="MBP2329618.1"/>
    <property type="molecule type" value="Genomic_DNA"/>
</dbReference>
<dbReference type="Proteomes" id="UP001519332">
    <property type="component" value="Unassembled WGS sequence"/>
</dbReference>
<keyword evidence="2" id="KW-1185">Reference proteome</keyword>
<protein>
    <submittedName>
        <fullName evidence="1">Uncharacterized protein</fullName>
    </submittedName>
</protein>
<reference evidence="1 2" key="1">
    <citation type="submission" date="2021-03" db="EMBL/GenBank/DDBJ databases">
        <title>Sequencing the genomes of 1000 actinobacteria strains.</title>
        <authorList>
            <person name="Klenk H.-P."/>
        </authorList>
    </citation>
    <scope>NUCLEOTIDE SEQUENCE [LARGE SCALE GENOMIC DNA]</scope>
    <source>
        <strain evidence="1 2">DSM 46670</strain>
    </source>
</reference>
<proteinExistence type="predicted"/>
<accession>A0ABS4U052</accession>
<evidence type="ECO:0000313" key="2">
    <source>
        <dbReference type="Proteomes" id="UP001519332"/>
    </source>
</evidence>
<sequence>MIQDELLKLGHRVGAPTIRWVLKRLRIPSVRTQASGTSWRQFLRAPASTMRAMSFMWTAR</sequence>
<gene>
    <name evidence="1" type="ORF">JOF56_010003</name>
</gene>
<evidence type="ECO:0000313" key="1">
    <source>
        <dbReference type="EMBL" id="MBP2329618.1"/>
    </source>
</evidence>
<comment type="caution">
    <text evidence="1">The sequence shown here is derived from an EMBL/GenBank/DDBJ whole genome shotgun (WGS) entry which is preliminary data.</text>
</comment>